<dbReference type="PANTHER" id="PTHR14738:SF29">
    <property type="entry name" value="ZINC FINGER CCCH DOMAIN-CONTAINING PROTEIN 14"/>
    <property type="match status" value="1"/>
</dbReference>
<evidence type="ECO:0000256" key="7">
    <source>
        <dbReference type="ARBA" id="ARBA00022833"/>
    </source>
</evidence>
<accession>A0A812C916</accession>
<organism evidence="12 13">
    <name type="scientific">Acanthosepion pharaonis</name>
    <name type="common">Pharaoh cuttlefish</name>
    <name type="synonym">Sepia pharaonis</name>
    <dbReference type="NCBI Taxonomy" id="158019"/>
    <lineage>
        <taxon>Eukaryota</taxon>
        <taxon>Metazoa</taxon>
        <taxon>Spiralia</taxon>
        <taxon>Lophotrochozoa</taxon>
        <taxon>Mollusca</taxon>
        <taxon>Cephalopoda</taxon>
        <taxon>Coleoidea</taxon>
        <taxon>Decapodiformes</taxon>
        <taxon>Sepiida</taxon>
        <taxon>Sepiina</taxon>
        <taxon>Sepiidae</taxon>
        <taxon>Acanthosepion</taxon>
    </lineage>
</organism>
<comment type="subcellular location">
    <subcellularLocation>
        <location evidence="1">Nucleus</location>
    </subcellularLocation>
</comment>
<dbReference type="FunFam" id="4.10.1000.40:FF:000006">
    <property type="entry name" value="Zinc finger CCCH domain-containing protein 14"/>
    <property type="match status" value="1"/>
</dbReference>
<dbReference type="OrthoDB" id="5589010at2759"/>
<dbReference type="GO" id="GO:0005634">
    <property type="term" value="C:nucleus"/>
    <property type="evidence" value="ECO:0007669"/>
    <property type="project" value="UniProtKB-SubCell"/>
</dbReference>
<keyword evidence="7 9" id="KW-0862">Zinc</keyword>
<dbReference type="InterPro" id="IPR040366">
    <property type="entry name" value="Nab2/ZC3H14"/>
</dbReference>
<dbReference type="Gene3D" id="1.20.1390.10">
    <property type="entry name" value="PWI domain"/>
    <property type="match status" value="1"/>
</dbReference>
<evidence type="ECO:0000256" key="2">
    <source>
        <dbReference type="ARBA" id="ARBA00008423"/>
    </source>
</evidence>
<keyword evidence="13" id="KW-1185">Reference proteome</keyword>
<reference evidence="12" key="1">
    <citation type="submission" date="2021-01" db="EMBL/GenBank/DDBJ databases">
        <authorList>
            <person name="Li R."/>
            <person name="Bekaert M."/>
        </authorList>
    </citation>
    <scope>NUCLEOTIDE SEQUENCE</scope>
    <source>
        <strain evidence="12">Farmed</strain>
    </source>
</reference>
<keyword evidence="8" id="KW-0539">Nucleus</keyword>
<evidence type="ECO:0000256" key="6">
    <source>
        <dbReference type="ARBA" id="ARBA00022771"/>
    </source>
</evidence>
<dbReference type="InterPro" id="IPR000571">
    <property type="entry name" value="Znf_CCCH"/>
</dbReference>
<dbReference type="PANTHER" id="PTHR14738">
    <property type="entry name" value="ZINC FINGER CCCH DOMAIN-CONTAINING PROTEIN 14"/>
    <property type="match status" value="1"/>
</dbReference>
<dbReference type="SMART" id="SM00356">
    <property type="entry name" value="ZnF_C3H1"/>
    <property type="match status" value="3"/>
</dbReference>
<feature type="compositionally biased region" description="Low complexity" evidence="10">
    <location>
        <begin position="172"/>
        <end position="187"/>
    </location>
</feature>
<dbReference type="Proteomes" id="UP000597762">
    <property type="component" value="Unassembled WGS sequence"/>
</dbReference>
<name>A0A812C916_ACAPH</name>
<dbReference type="GO" id="GO:0043488">
    <property type="term" value="P:regulation of mRNA stability"/>
    <property type="evidence" value="ECO:0007669"/>
    <property type="project" value="InterPro"/>
</dbReference>
<proteinExistence type="inferred from homology"/>
<dbReference type="GO" id="GO:0005737">
    <property type="term" value="C:cytoplasm"/>
    <property type="evidence" value="ECO:0007669"/>
    <property type="project" value="TreeGrafter"/>
</dbReference>
<keyword evidence="5" id="KW-0677">Repeat</keyword>
<evidence type="ECO:0000256" key="3">
    <source>
        <dbReference type="ARBA" id="ARBA00015071"/>
    </source>
</evidence>
<evidence type="ECO:0000256" key="9">
    <source>
        <dbReference type="PROSITE-ProRule" id="PRU00723"/>
    </source>
</evidence>
<dbReference type="Gene3D" id="4.10.1000.40">
    <property type="match status" value="1"/>
</dbReference>
<evidence type="ECO:0000313" key="12">
    <source>
        <dbReference type="EMBL" id="CAE1256077.1"/>
    </source>
</evidence>
<feature type="region of interest" description="Disordered" evidence="10">
    <location>
        <begin position="167"/>
        <end position="199"/>
    </location>
</feature>
<protein>
    <recommendedName>
        <fullName evidence="3">Zinc finger CCCH domain-containing protein 14</fullName>
    </recommendedName>
</protein>
<evidence type="ECO:0000256" key="8">
    <source>
        <dbReference type="ARBA" id="ARBA00023242"/>
    </source>
</evidence>
<dbReference type="Pfam" id="PF14608">
    <property type="entry name" value="zf-CCCH_2"/>
    <property type="match status" value="4"/>
</dbReference>
<gene>
    <name evidence="12" type="ORF">SPHA_29990</name>
</gene>
<sequence length="710" mass="79325">MEIGNEISHKIRSAIKAKLVELGAYEDEELPDYIMVMVANKKTHAQMNEDLHLFLGSSTEKFTSWLQTILNKLKSITIGNPSVMSAVVNQEVEDSNNSNNNNDDTGVPELLVQTDMDEFEEEQEESNLSLIEKSSSIEVSHLAGTPIKENLKGNLNFTSSIDANHPFNNINTTQSQPTTTTTTTTTTAAGYSSNKKQSPPLQIDLIAGYSDKQIPNAVTGPLSSQSQANVHLAKVHPHNRKRRIPGSVIGSVIHHSSGEEEEEEYDPYNPSYGSVASVVRVTERKSSVPPELQANKCLLLKAVKEAHKSLASQEKRNAEKAFIKPMPQEVPEKRLKLSEKMHQKRLLMYSQSKKTNNLLPNKAEDSYEINYTEDDELNTAEEDSRLVECKLRRPRIAILKQATTPSLLEGRLKLVSDSQLDDDLQLSVECADSSNFDEEETNSQESSSRIVKDKKRQNPKTQFIVTLDGFDDTHLSKTSVPFPSEAETIETTNLSVTSSKSLSSNISDTAREDEEIVKKKKVTTEKISENCKFWPSCQNGANCKYQHPSVTCSKFPNCKFGDKCAYLHPKCKFDTKCNRFDCPFSHSLSKSTLPPPPLILPSPPPTAPTTVPVIPTAIPVVRYRPPCKFFPTCKNMSCPFSHPKPCRFGISCTKKPFCTFYHPPLPKQNQLRWKADKSLTSEDAANLADQMELNLEQWNNPYKVVNTANS</sequence>
<dbReference type="GO" id="GO:0008143">
    <property type="term" value="F:poly(A) binding"/>
    <property type="evidence" value="ECO:0007669"/>
    <property type="project" value="InterPro"/>
</dbReference>
<dbReference type="GO" id="GO:0008270">
    <property type="term" value="F:zinc ion binding"/>
    <property type="evidence" value="ECO:0007669"/>
    <property type="project" value="UniProtKB-KW"/>
</dbReference>
<feature type="domain" description="C3H1-type" evidence="11">
    <location>
        <begin position="525"/>
        <end position="550"/>
    </location>
</feature>
<feature type="zinc finger region" description="C3H1-type" evidence="9">
    <location>
        <begin position="525"/>
        <end position="550"/>
    </location>
</feature>
<feature type="zinc finger region" description="C3H1-type" evidence="9">
    <location>
        <begin position="551"/>
        <end position="571"/>
    </location>
</feature>
<keyword evidence="6 9" id="KW-0863">Zinc-finger</keyword>
<evidence type="ECO:0000256" key="10">
    <source>
        <dbReference type="SAM" id="MobiDB-lite"/>
    </source>
</evidence>
<evidence type="ECO:0000256" key="4">
    <source>
        <dbReference type="ARBA" id="ARBA00022723"/>
    </source>
</evidence>
<feature type="region of interest" description="Disordered" evidence="10">
    <location>
        <begin position="432"/>
        <end position="455"/>
    </location>
</feature>
<dbReference type="Gene3D" id="4.10.1000.30">
    <property type="match status" value="1"/>
</dbReference>
<evidence type="ECO:0000313" key="13">
    <source>
        <dbReference type="Proteomes" id="UP000597762"/>
    </source>
</evidence>
<feature type="domain" description="C3H1-type" evidence="11">
    <location>
        <begin position="551"/>
        <end position="571"/>
    </location>
</feature>
<evidence type="ECO:0000256" key="1">
    <source>
        <dbReference type="ARBA" id="ARBA00004123"/>
    </source>
</evidence>
<feature type="compositionally biased region" description="Polar residues" evidence="10">
    <location>
        <begin position="188"/>
        <end position="199"/>
    </location>
</feature>
<keyword evidence="4 9" id="KW-0479">Metal-binding</keyword>
<dbReference type="EMBL" id="CAHIKZ030001202">
    <property type="protein sequence ID" value="CAE1256077.1"/>
    <property type="molecule type" value="Genomic_DNA"/>
</dbReference>
<dbReference type="AlphaFoldDB" id="A0A812C916"/>
<dbReference type="PROSITE" id="PS50103">
    <property type="entry name" value="ZF_C3H1"/>
    <property type="match status" value="2"/>
</dbReference>
<evidence type="ECO:0000256" key="5">
    <source>
        <dbReference type="ARBA" id="ARBA00022737"/>
    </source>
</evidence>
<evidence type="ECO:0000259" key="11">
    <source>
        <dbReference type="PROSITE" id="PS50103"/>
    </source>
</evidence>
<comment type="similarity">
    <text evidence="2">Belongs to the ZC3H14 family.</text>
</comment>
<comment type="caution">
    <text evidence="12">The sequence shown here is derived from an EMBL/GenBank/DDBJ whole genome shotgun (WGS) entry which is preliminary data.</text>
</comment>